<keyword evidence="2" id="KW-1133">Transmembrane helix</keyword>
<dbReference type="Proteomes" id="UP000732380">
    <property type="component" value="Unassembled WGS sequence"/>
</dbReference>
<feature type="transmembrane region" description="Helical" evidence="2">
    <location>
        <begin position="41"/>
        <end position="64"/>
    </location>
</feature>
<evidence type="ECO:0000313" key="3">
    <source>
        <dbReference type="EMBL" id="KAG6111507.1"/>
    </source>
</evidence>
<evidence type="ECO:0000256" key="2">
    <source>
        <dbReference type="SAM" id="Phobius"/>
    </source>
</evidence>
<comment type="caution">
    <text evidence="3">The sequence shown here is derived from an EMBL/GenBank/DDBJ whole genome shotgun (WGS) entry which is preliminary data.</text>
</comment>
<feature type="compositionally biased region" description="Basic and acidic residues" evidence="1">
    <location>
        <begin position="588"/>
        <end position="599"/>
    </location>
</feature>
<evidence type="ECO:0008006" key="5">
    <source>
        <dbReference type="Google" id="ProtNLM"/>
    </source>
</evidence>
<feature type="compositionally biased region" description="Basic and acidic residues" evidence="1">
    <location>
        <begin position="760"/>
        <end position="773"/>
    </location>
</feature>
<feature type="compositionally biased region" description="Polar residues" evidence="1">
    <location>
        <begin position="688"/>
        <end position="703"/>
    </location>
</feature>
<feature type="compositionally biased region" description="Low complexity" evidence="1">
    <location>
        <begin position="513"/>
        <end position="522"/>
    </location>
</feature>
<dbReference type="EMBL" id="SRQM01000382">
    <property type="protein sequence ID" value="KAG6111507.1"/>
    <property type="molecule type" value="Genomic_DNA"/>
</dbReference>
<gene>
    <name evidence="3" type="ORF">E4U13_004810</name>
</gene>
<name>A0A9P7PXS1_9HYPO</name>
<accession>A0A9P7PXS1</accession>
<evidence type="ECO:0000313" key="4">
    <source>
        <dbReference type="Proteomes" id="UP000732380"/>
    </source>
</evidence>
<proteinExistence type="predicted"/>
<dbReference type="AlphaFoldDB" id="A0A9P7PXS1"/>
<keyword evidence="2" id="KW-0472">Membrane</keyword>
<keyword evidence="2" id="KW-0812">Transmembrane</keyword>
<feature type="region of interest" description="Disordered" evidence="1">
    <location>
        <begin position="588"/>
        <end position="773"/>
    </location>
</feature>
<feature type="region of interest" description="Disordered" evidence="1">
    <location>
        <begin position="504"/>
        <end position="525"/>
    </location>
</feature>
<sequence length="773" mass="84741">MTSLPTLFLNQLIAPWLAPDAQNIPIQASTGLLPSASRDSALLLILFIVYYTALALDYLISWYLQTVWPSAQHYLSSPEPKEMNPAMAHKSPQPTRQGFAIFDDGSPMSKAKHTNWTAAADSAVLRELSKGKIQSRAVPVLDAAASPLTKSPRRESPCLEVKPTKAESVRFTACDQQSPAHSESFEPLVAVPEESSLVEIETGDAMAVQSPTKSGENRVTSPQLDEARQIHLITEPNLSLEEQVDKHLAGQFEWIMEYPAGVASRVAADGIVQPGQGSSSTNAVYGCNVLPVRRQQGASQTAKLSTDMFTILATELTKDSCHYPLIAEHKDLVKPSPDHLRHLPLPPFPETSLKVGEGVGEVKQVVSPALSMEHERIEDVAGESFISAPRIEDSFEELDRLEDELEAVREVTRTHHHATGREKCLVQASPGNAKMKTPTAKVNKRVSIAGYSATVRVKPSQEKPPSSRRSASLTLRDARALQQGLSLEGSRVEAISCQGQRVANRLNTPKPPVKSSKPKTVPNFELPGDAVARRLKEQREARLAQQAEAQKALASPAPKPRCYKSLALPTFELPGEAISRRKREGLEAKLRAQEEETKKRREFKARPLRQSMGPAVAPRETLTSRVRQSKPLLGANGEEDNLQKRTSLGSVGDHARASLTAKNKSCQPRIRAAHSGTTSTPTGSGSGKRNSVSLEELTVQRQQGRLILSKDKSIAQDKKKEKQERELTAKTAREQAADRSRMASREWAEKVRRKGLVGKQAKENRDDQKGTQA</sequence>
<evidence type="ECO:0000256" key="1">
    <source>
        <dbReference type="SAM" id="MobiDB-lite"/>
    </source>
</evidence>
<feature type="compositionally biased region" description="Basic and acidic residues" evidence="1">
    <location>
        <begin position="708"/>
        <end position="750"/>
    </location>
</feature>
<reference evidence="3 4" key="1">
    <citation type="journal article" date="2020" name="bioRxiv">
        <title>Whole genome comparisons of ergot fungi reveals the divergence and evolution of species within the genus Claviceps are the result of varying mechanisms driving genome evolution and host range expansion.</title>
        <authorList>
            <person name="Wyka S.A."/>
            <person name="Mondo S.J."/>
            <person name="Liu M."/>
            <person name="Dettman J."/>
            <person name="Nalam V."/>
            <person name="Broders K.D."/>
        </authorList>
    </citation>
    <scope>NUCLEOTIDE SEQUENCE [LARGE SCALE GENOMIC DNA]</scope>
    <source>
        <strain evidence="3 4">LM576</strain>
    </source>
</reference>
<organism evidence="3 4">
    <name type="scientific">Claviceps humidiphila</name>
    <dbReference type="NCBI Taxonomy" id="1294629"/>
    <lineage>
        <taxon>Eukaryota</taxon>
        <taxon>Fungi</taxon>
        <taxon>Dikarya</taxon>
        <taxon>Ascomycota</taxon>
        <taxon>Pezizomycotina</taxon>
        <taxon>Sordariomycetes</taxon>
        <taxon>Hypocreomycetidae</taxon>
        <taxon>Hypocreales</taxon>
        <taxon>Clavicipitaceae</taxon>
        <taxon>Claviceps</taxon>
    </lineage>
</organism>
<protein>
    <recommendedName>
        <fullName evidence="5">Carboxylesterase family protein</fullName>
    </recommendedName>
</protein>
<keyword evidence="4" id="KW-1185">Reference proteome</keyword>